<organism evidence="1">
    <name type="scientific">Corynebacterium glutamicum (strain R)</name>
    <dbReference type="NCBI Taxonomy" id="340322"/>
    <lineage>
        <taxon>Bacteria</taxon>
        <taxon>Bacillati</taxon>
        <taxon>Actinomycetota</taxon>
        <taxon>Actinomycetes</taxon>
        <taxon>Mycobacteriales</taxon>
        <taxon>Corynebacteriaceae</taxon>
        <taxon>Corynebacterium</taxon>
    </lineage>
</organism>
<dbReference type="KEGG" id="cgt:cgR_0438"/>
<name>A0AB72V7Z2_CORGB</name>
<dbReference type="Proteomes" id="UP000006698">
    <property type="component" value="Chromosome"/>
</dbReference>
<reference evidence="1" key="1">
    <citation type="journal article" date="2007" name="Microbiology">
        <title>Comparative analysis of the Corynebacterium glutamicum group and complete genome sequence of strain R.</title>
        <authorList>
            <person name="Yukawa H."/>
            <person name="Omumasaba C.A."/>
            <person name="Nonaka H."/>
            <person name="Kos P."/>
            <person name="Okai N."/>
            <person name="Suzuki N."/>
            <person name="Suda M."/>
            <person name="Tsuge Y."/>
            <person name="Watanabe J."/>
            <person name="Ikeda Y."/>
            <person name="Vertes A.A."/>
            <person name="Inui M."/>
        </authorList>
    </citation>
    <scope>NUCLEOTIDE SEQUENCE</scope>
    <source>
        <strain evidence="1">R</strain>
    </source>
</reference>
<gene>
    <name evidence="1" type="ordered locus">cgR_0438</name>
</gene>
<evidence type="ECO:0008006" key="2">
    <source>
        <dbReference type="Google" id="ProtNLM"/>
    </source>
</evidence>
<dbReference type="EMBL" id="AP009044">
    <property type="protein sequence ID" value="BAF53402.1"/>
    <property type="molecule type" value="Genomic_DNA"/>
</dbReference>
<sequence length="37" mass="4000">MYQIFEQILFAINEILGYGLHAGSSASSNLSHGLGLF</sequence>
<proteinExistence type="predicted"/>
<dbReference type="AlphaFoldDB" id="A0AB72V7Z2"/>
<accession>A0AB72V7Z2</accession>
<evidence type="ECO:0000313" key="1">
    <source>
        <dbReference type="EMBL" id="BAF53402.1"/>
    </source>
</evidence>
<protein>
    <recommendedName>
        <fullName evidence="2">Porin</fullName>
    </recommendedName>
</protein>